<feature type="domain" description="Conserved oligomeric Golgi complex subunit 5 N-terminal" evidence="5">
    <location>
        <begin position="19"/>
        <end position="148"/>
    </location>
</feature>
<dbReference type="RefSeq" id="XP_051447166.1">
    <property type="nucleotide sequence ID" value="XM_051587067.1"/>
</dbReference>
<evidence type="ECO:0000259" key="6">
    <source>
        <dbReference type="Pfam" id="PF20649"/>
    </source>
</evidence>
<evidence type="ECO:0000259" key="5">
    <source>
        <dbReference type="Pfam" id="PF10392"/>
    </source>
</evidence>
<proteinExistence type="predicted"/>
<dbReference type="InterPro" id="IPR019465">
    <property type="entry name" value="Cog5"/>
</dbReference>
<dbReference type="Pfam" id="PF10392">
    <property type="entry name" value="COG5_N"/>
    <property type="match status" value="1"/>
</dbReference>
<dbReference type="GO" id="GO:0006891">
    <property type="term" value="P:intra-Golgi vesicle-mediated transport"/>
    <property type="evidence" value="ECO:0007669"/>
    <property type="project" value="InterPro"/>
</dbReference>
<protein>
    <recommendedName>
        <fullName evidence="2">Conserved oligomeric Golgi complex subunit 5</fullName>
    </recommendedName>
</protein>
<name>A0AAD5EF29_UMBRA</name>
<organism evidence="7 8">
    <name type="scientific">Umbelopsis ramanniana AG</name>
    <dbReference type="NCBI Taxonomy" id="1314678"/>
    <lineage>
        <taxon>Eukaryota</taxon>
        <taxon>Fungi</taxon>
        <taxon>Fungi incertae sedis</taxon>
        <taxon>Mucoromycota</taxon>
        <taxon>Mucoromycotina</taxon>
        <taxon>Umbelopsidomycetes</taxon>
        <taxon>Umbelopsidales</taxon>
        <taxon>Umbelopsidaceae</taxon>
        <taxon>Umbelopsis</taxon>
    </lineage>
</organism>
<dbReference type="AlphaFoldDB" id="A0AAD5EF29"/>
<sequence>MMVPAIDGLQEADHYIHYDAFLAEDFDANQYVNSAINDSDSSEAGDAATALAKLSFNVDSLEKQIKDQVTSHHGVLLQQVIGIRELESVLMTVNDSIDGLKESLASLRKRIREPNENLQSYIAQLERLGSAADILRDVHRFLHLSRRLELQYPLDSSSGKNVTDALDAKVNTDRDLSKAALTLSELELILATSDFDGIEIVDELRPQIEKAHGRIFEEADRVLQHGIETQNQAEIAVGLQVFYNLKHMAKKANEVVNNVIEDVVRNIKHVVNMQSIQKEVKGLLPTSNTGPRRVNNEPTFGNQAVWAQAVWGRMEKLMDVFSESCIKIKVLERVLEIKRDPTTHVPFLEEVVKLMEDGSNLVNHFWRVLSVNFEREIREATKASVFLQNTLVGEYPKLLRYLHTFFSRVAIHDGMALSEYSQSPEYVIMLRTMSSLESGFLARSLNRMYEPINTAFPAYGGASRVPPGRTENLLIVRAISSELEMAKFDNTLVRAVAKNAVKAMNMYNVKCEALVNYDPSIYHVSQTKIISTPLSMNFSIINGVYLMYQSMWKAIEEFPDAIIDLMKDGVEGFRRLMLSIVQPLIEYTKNDLDNILYGIDKEDFSSSSQKPFDPTEEDSGSAYILELTDRLRFIQSEMFGRFSCGTEPRSWAIQIAKRIIHVFIFQASLVRPLSEVGKLKLAADMAQLEFAVSQFVSEHGVTLDQIGDEYKALRAIRPLLFLDTSQLSAAHHTANVPDLIILHHLIVRSPLNTLPLPHKYHHMSKPEYMKWADKHSESETIKFAIEGVQSGDSKLLEYRLIMDRFSDQ</sequence>
<dbReference type="Proteomes" id="UP001206595">
    <property type="component" value="Unassembled WGS sequence"/>
</dbReference>
<accession>A0AAD5EF29</accession>
<dbReference type="GeneID" id="75912414"/>
<evidence type="ECO:0000256" key="4">
    <source>
        <dbReference type="ARBA" id="ARBA00023136"/>
    </source>
</evidence>
<evidence type="ECO:0000313" key="7">
    <source>
        <dbReference type="EMBL" id="KAI8582162.1"/>
    </source>
</evidence>
<reference evidence="7" key="2">
    <citation type="journal article" date="2022" name="Proc. Natl. Acad. Sci. U.S.A.">
        <title>Diploid-dominant life cycles characterize the early evolution of Fungi.</title>
        <authorList>
            <person name="Amses K.R."/>
            <person name="Simmons D.R."/>
            <person name="Longcore J.E."/>
            <person name="Mondo S.J."/>
            <person name="Seto K."/>
            <person name="Jeronimo G.H."/>
            <person name="Bonds A.E."/>
            <person name="Quandt C.A."/>
            <person name="Davis W.J."/>
            <person name="Chang Y."/>
            <person name="Federici B.A."/>
            <person name="Kuo A."/>
            <person name="LaButti K."/>
            <person name="Pangilinan J."/>
            <person name="Andreopoulos W."/>
            <person name="Tritt A."/>
            <person name="Riley R."/>
            <person name="Hundley H."/>
            <person name="Johnson J."/>
            <person name="Lipzen A."/>
            <person name="Barry K."/>
            <person name="Lang B.F."/>
            <person name="Cuomo C.A."/>
            <person name="Buchler N.E."/>
            <person name="Grigoriev I.V."/>
            <person name="Spatafora J.W."/>
            <person name="Stajich J.E."/>
            <person name="James T.Y."/>
        </authorList>
    </citation>
    <scope>NUCLEOTIDE SEQUENCE</scope>
    <source>
        <strain evidence="7">AG</strain>
    </source>
</reference>
<dbReference type="Pfam" id="PF20649">
    <property type="entry name" value="COG5_C"/>
    <property type="match status" value="1"/>
</dbReference>
<gene>
    <name evidence="7" type="ORF">K450DRAFT_229316</name>
</gene>
<evidence type="ECO:0000313" key="8">
    <source>
        <dbReference type="Proteomes" id="UP001206595"/>
    </source>
</evidence>
<dbReference type="InterPro" id="IPR049176">
    <property type="entry name" value="COG5_N"/>
</dbReference>
<dbReference type="EMBL" id="MU620902">
    <property type="protein sequence ID" value="KAI8582162.1"/>
    <property type="molecule type" value="Genomic_DNA"/>
</dbReference>
<comment type="caution">
    <text evidence="7">The sequence shown here is derived from an EMBL/GenBank/DDBJ whole genome shotgun (WGS) entry which is preliminary data.</text>
</comment>
<comment type="subcellular location">
    <subcellularLocation>
        <location evidence="1">Golgi apparatus membrane</location>
        <topology evidence="1">Peripheral membrane protein</topology>
    </subcellularLocation>
</comment>
<dbReference type="GO" id="GO:0000139">
    <property type="term" value="C:Golgi membrane"/>
    <property type="evidence" value="ECO:0007669"/>
    <property type="project" value="UniProtKB-SubCell"/>
</dbReference>
<evidence type="ECO:0000256" key="1">
    <source>
        <dbReference type="ARBA" id="ARBA00004395"/>
    </source>
</evidence>
<feature type="domain" description="Conserved oligomeric Golgi complex subunit 5 helical" evidence="6">
    <location>
        <begin position="196"/>
        <end position="406"/>
    </location>
</feature>
<keyword evidence="3" id="KW-0333">Golgi apparatus</keyword>
<keyword evidence="8" id="KW-1185">Reference proteome</keyword>
<dbReference type="InterPro" id="IPR048485">
    <property type="entry name" value="COG5_helical"/>
</dbReference>
<evidence type="ECO:0000256" key="3">
    <source>
        <dbReference type="ARBA" id="ARBA00023034"/>
    </source>
</evidence>
<evidence type="ECO:0000256" key="2">
    <source>
        <dbReference type="ARBA" id="ARBA00020974"/>
    </source>
</evidence>
<keyword evidence="4" id="KW-0472">Membrane</keyword>
<dbReference type="PANTHER" id="PTHR13228:SF3">
    <property type="entry name" value="CONSERVED OLIGOMERIC GOLGI COMPLEX SUBUNIT 5"/>
    <property type="match status" value="1"/>
</dbReference>
<reference evidence="7" key="1">
    <citation type="submission" date="2021-06" db="EMBL/GenBank/DDBJ databases">
        <authorList>
            <consortium name="DOE Joint Genome Institute"/>
            <person name="Mondo S.J."/>
            <person name="Amses K.R."/>
            <person name="Simmons D.R."/>
            <person name="Longcore J.E."/>
            <person name="Seto K."/>
            <person name="Alves G.H."/>
            <person name="Bonds A.E."/>
            <person name="Quandt C.A."/>
            <person name="Davis W.J."/>
            <person name="Chang Y."/>
            <person name="Letcher P.M."/>
            <person name="Powell M.J."/>
            <person name="Kuo A."/>
            <person name="Labutti K."/>
            <person name="Pangilinan J."/>
            <person name="Andreopoulos W."/>
            <person name="Tritt A."/>
            <person name="Riley R."/>
            <person name="Hundley H."/>
            <person name="Johnson J."/>
            <person name="Lipzen A."/>
            <person name="Barry K."/>
            <person name="Berbee M.L."/>
            <person name="Buchler N.E."/>
            <person name="Grigoriev I.V."/>
            <person name="Spatafora J.W."/>
            <person name="Stajich J.E."/>
            <person name="James T.Y."/>
        </authorList>
    </citation>
    <scope>NUCLEOTIDE SEQUENCE</scope>
    <source>
        <strain evidence="7">AG</strain>
    </source>
</reference>
<dbReference type="GO" id="GO:0017119">
    <property type="term" value="C:Golgi transport complex"/>
    <property type="evidence" value="ECO:0007669"/>
    <property type="project" value="InterPro"/>
</dbReference>
<dbReference type="PANTHER" id="PTHR13228">
    <property type="entry name" value="CONSERVED OLIGOMERIC GOLGI COMPLEX COMPONENT 5"/>
    <property type="match status" value="1"/>
</dbReference>